<gene>
    <name evidence="1" type="ORF">Back11_29060</name>
</gene>
<reference evidence="1 2" key="1">
    <citation type="submission" date="2018-11" db="EMBL/GenBank/DDBJ databases">
        <title>Complete genome sequence of Paenibacillus baekrokdamisoli strain KCTC 33723.</title>
        <authorList>
            <person name="Kang S.W."/>
            <person name="Lee K.C."/>
            <person name="Kim K.K."/>
            <person name="Kim J.S."/>
            <person name="Kim D.S."/>
            <person name="Ko S.H."/>
            <person name="Yang S.H."/>
            <person name="Lee J.S."/>
        </authorList>
    </citation>
    <scope>NUCLEOTIDE SEQUENCE [LARGE SCALE GENOMIC DNA]</scope>
    <source>
        <strain evidence="1 2">KCTC 33723</strain>
    </source>
</reference>
<sequence>MSKYAYMLRFTLQPGHWEEERLEALIDFCRKGKIDDVMFFIAPLNLRHITREETKPWMDMIGRAKGLLERIGVTTSINPLNTLLHDSANNTLLEGQNFRLMVDPNGNQSTTAVCPLCPEWRSYIIELYAYYATLQPNSLWVEDDFRFHNHSPLQWGGCFCEDHMRAFAREAGVASINREDFVQGVLASGEPHEYRRIWLDSCRQTMVELAEAIGEAVHHVSPETRIGLMTSDPSVHAAEGRDWHGIMKAFDGNQRAIIRPNLPAYMETSGIHYSWAFNAVSRLTAALIPDHTEAFPELENVPYTSYSKSKSFQKYQLETALLLGSRGITLNMIDMIGNGLYPEEQSERWLAEEKDFLNSIASLDLHVQYSKGVQVLVSEHSSYHLHTTEQSTMEALYPRETWWTSLLSAYGVANEYAVEWPKREGVLALSGQILRNYDEAQIRELFKANFVLLDGEAVYTLYTMGLGSLCGVSQAVWREVQTIEQIVNGHVYSGIKEGRMRPYLSIGRYLDIQYEQGSADVISEILSVQSEAICPGMTVVNGRIFILPYGQDGQEGTLNPIRCAVLQETITAMGTEETLMITSYSPHAAVYEFRSATQQSIAIVNNSMDDIDGIELAGADLTDDNWTLFSRFEPMGQPIALRSSEHRTVVKSHFPALTLKVLHRQI</sequence>
<proteinExistence type="predicted"/>
<dbReference type="EMBL" id="AP019308">
    <property type="protein sequence ID" value="BBH21561.1"/>
    <property type="molecule type" value="Genomic_DNA"/>
</dbReference>
<evidence type="ECO:0000313" key="1">
    <source>
        <dbReference type="EMBL" id="BBH21561.1"/>
    </source>
</evidence>
<dbReference type="Proteomes" id="UP000275368">
    <property type="component" value="Chromosome"/>
</dbReference>
<keyword evidence="2" id="KW-1185">Reference proteome</keyword>
<dbReference type="KEGG" id="pbk:Back11_29060"/>
<dbReference type="OrthoDB" id="2253662at2"/>
<accession>A0A3G9J717</accession>
<dbReference type="AlphaFoldDB" id="A0A3G9J717"/>
<protein>
    <submittedName>
        <fullName evidence="1">Uncharacterized protein</fullName>
    </submittedName>
</protein>
<organism evidence="1 2">
    <name type="scientific">Paenibacillus baekrokdamisoli</name>
    <dbReference type="NCBI Taxonomy" id="1712516"/>
    <lineage>
        <taxon>Bacteria</taxon>
        <taxon>Bacillati</taxon>
        <taxon>Bacillota</taxon>
        <taxon>Bacilli</taxon>
        <taxon>Bacillales</taxon>
        <taxon>Paenibacillaceae</taxon>
        <taxon>Paenibacillus</taxon>
    </lineage>
</organism>
<evidence type="ECO:0000313" key="2">
    <source>
        <dbReference type="Proteomes" id="UP000275368"/>
    </source>
</evidence>
<name>A0A3G9J717_9BACL</name>
<dbReference type="RefSeq" id="WP_125658252.1">
    <property type="nucleotide sequence ID" value="NZ_AP019308.1"/>
</dbReference>